<evidence type="ECO:0000313" key="9">
    <source>
        <dbReference type="EMBL" id="PRT55041.1"/>
    </source>
</evidence>
<gene>
    <name evidence="9" type="ORF">B9G98_02660</name>
</gene>
<dbReference type="EMBL" id="NDIQ01000021">
    <property type="protein sequence ID" value="PRT55041.1"/>
    <property type="molecule type" value="Genomic_DNA"/>
</dbReference>
<evidence type="ECO:0000256" key="8">
    <source>
        <dbReference type="SAM" id="Phobius"/>
    </source>
</evidence>
<dbReference type="InterPro" id="IPR002809">
    <property type="entry name" value="EMC3/TMCO1"/>
</dbReference>
<dbReference type="GO" id="GO:0034975">
    <property type="term" value="P:protein folding in endoplasmic reticulum"/>
    <property type="evidence" value="ECO:0007669"/>
    <property type="project" value="TreeGrafter"/>
</dbReference>
<dbReference type="Pfam" id="PF01956">
    <property type="entry name" value="EMC3_TMCO1"/>
    <property type="match status" value="1"/>
</dbReference>
<evidence type="ECO:0000256" key="6">
    <source>
        <dbReference type="ARBA" id="ARBA00023136"/>
    </source>
</evidence>
<comment type="similarity">
    <text evidence="2 7">Belongs to the EMC3 family.</text>
</comment>
<keyword evidence="10" id="KW-1185">Reference proteome</keyword>
<evidence type="ECO:0000256" key="3">
    <source>
        <dbReference type="ARBA" id="ARBA00020822"/>
    </source>
</evidence>
<protein>
    <recommendedName>
        <fullName evidence="3 7">ER membrane protein complex subunit 3</fullName>
    </recommendedName>
</protein>
<feature type="transmembrane region" description="Helical" evidence="8">
    <location>
        <begin position="193"/>
        <end position="212"/>
    </location>
</feature>
<comment type="function">
    <text evidence="7">The EMC seems to be required for efficient folding of proteins in the endoplasmic reticulum (ER).</text>
</comment>
<reference evidence="9 10" key="1">
    <citation type="submission" date="2017-04" db="EMBL/GenBank/DDBJ databases">
        <title>Genome sequencing of [Candida] sorbophila.</title>
        <authorList>
            <person name="Ahn J.O."/>
        </authorList>
    </citation>
    <scope>NUCLEOTIDE SEQUENCE [LARGE SCALE GENOMIC DNA]</scope>
    <source>
        <strain evidence="9 10">DS02</strain>
    </source>
</reference>
<name>A0A2T0FJ65_9ASCO</name>
<dbReference type="GeneID" id="36516408"/>
<dbReference type="Proteomes" id="UP000238350">
    <property type="component" value="Unassembled WGS sequence"/>
</dbReference>
<dbReference type="AlphaFoldDB" id="A0A2T0FJ65"/>
<evidence type="ECO:0000256" key="7">
    <source>
        <dbReference type="PIRNR" id="PIRNR010045"/>
    </source>
</evidence>
<organism evidence="9 10">
    <name type="scientific">Wickerhamiella sorbophila</name>
    <dbReference type="NCBI Taxonomy" id="45607"/>
    <lineage>
        <taxon>Eukaryota</taxon>
        <taxon>Fungi</taxon>
        <taxon>Dikarya</taxon>
        <taxon>Ascomycota</taxon>
        <taxon>Saccharomycotina</taxon>
        <taxon>Dipodascomycetes</taxon>
        <taxon>Dipodascales</taxon>
        <taxon>Trichomonascaceae</taxon>
        <taxon>Wickerhamiella</taxon>
    </lineage>
</organism>
<feature type="transmembrane region" description="Helical" evidence="8">
    <location>
        <begin position="146"/>
        <end position="166"/>
    </location>
</feature>
<dbReference type="InterPro" id="IPR008568">
    <property type="entry name" value="EMC3"/>
</dbReference>
<dbReference type="SMART" id="SM01415">
    <property type="entry name" value="DUF106"/>
    <property type="match status" value="1"/>
</dbReference>
<evidence type="ECO:0000256" key="1">
    <source>
        <dbReference type="ARBA" id="ARBA00004141"/>
    </source>
</evidence>
<comment type="caution">
    <text evidence="9">The sequence shown here is derived from an EMBL/GenBank/DDBJ whole genome shotgun (WGS) entry which is preliminary data.</text>
</comment>
<dbReference type="GO" id="GO:0072546">
    <property type="term" value="C:EMC complex"/>
    <property type="evidence" value="ECO:0007669"/>
    <property type="project" value="TreeGrafter"/>
</dbReference>
<dbReference type="PANTHER" id="PTHR13116:SF5">
    <property type="entry name" value="ER MEMBRANE PROTEIN COMPLEX SUBUNIT 3"/>
    <property type="match status" value="1"/>
</dbReference>
<dbReference type="RefSeq" id="XP_024664986.1">
    <property type="nucleotide sequence ID" value="XM_024809217.1"/>
</dbReference>
<evidence type="ECO:0000313" key="10">
    <source>
        <dbReference type="Proteomes" id="UP000238350"/>
    </source>
</evidence>
<dbReference type="OrthoDB" id="6745403at2759"/>
<sequence length="265" mass="29443">MASSRARDLQTLLADNQMAVPDLFLDPDLRTWVLAPILVVMILVGLTRHYITVSSRPSPPLLKGKDKRQQAYLRYSSLLLKHSFNLSEYQFNSTVQALVPKFRGGEYLANPDSKPASGMPDLSDPSSLEGVTKMARTQIVNIVPQAILMSWVSSFFGGLVVLKLPFPLTWRFKEMLQSGIQTADLDVRWVSSISWYILLLMGLSSVYALLLGGNNSASQQQQQQQQLFGAPGVDFKKLFSAEADSMELATHKSVLRGVQSRVLEP</sequence>
<keyword evidence="4 8" id="KW-0812">Transmembrane</keyword>
<proteinExistence type="inferred from homology"/>
<feature type="transmembrane region" description="Helical" evidence="8">
    <location>
        <begin position="32"/>
        <end position="51"/>
    </location>
</feature>
<keyword evidence="6 8" id="KW-0472">Membrane</keyword>
<comment type="subcellular location">
    <subcellularLocation>
        <location evidence="1">Membrane</location>
        <topology evidence="1">Multi-pass membrane protein</topology>
    </subcellularLocation>
</comment>
<dbReference type="PANTHER" id="PTHR13116">
    <property type="entry name" value="ER MEMBRANE PROTEIN COMPLEX SUBUNIT 3"/>
    <property type="match status" value="1"/>
</dbReference>
<accession>A0A2T0FJ65</accession>
<evidence type="ECO:0000256" key="5">
    <source>
        <dbReference type="ARBA" id="ARBA00022989"/>
    </source>
</evidence>
<keyword evidence="5 8" id="KW-1133">Transmembrane helix</keyword>
<dbReference type="STRING" id="45607.A0A2T0FJ65"/>
<evidence type="ECO:0000256" key="2">
    <source>
        <dbReference type="ARBA" id="ARBA00005376"/>
    </source>
</evidence>
<dbReference type="PIRSF" id="PIRSF010045">
    <property type="entry name" value="DUF850_TM_euk"/>
    <property type="match status" value="1"/>
</dbReference>
<evidence type="ECO:0000256" key="4">
    <source>
        <dbReference type="ARBA" id="ARBA00022692"/>
    </source>
</evidence>